<protein>
    <submittedName>
        <fullName evidence="2">Putative regulatory protein, FmdB family</fullName>
    </submittedName>
</protein>
<name>A0A1M5BKZ7_9FIRM</name>
<keyword evidence="3" id="KW-1185">Reference proteome</keyword>
<sequence length="74" mass="7809">MPIYEFRCGKCHHKFQKLCAMGENGQNLTCPACQAPGPTRVMSGFIVNNPGALAGSRGDSCKGCTSSNCSACKH</sequence>
<dbReference type="RefSeq" id="WP_073239839.1">
    <property type="nucleotide sequence ID" value="NZ_FQUY01000023.1"/>
</dbReference>
<evidence type="ECO:0000259" key="1">
    <source>
        <dbReference type="SMART" id="SM00834"/>
    </source>
</evidence>
<dbReference type="NCBIfam" id="TIGR02605">
    <property type="entry name" value="CxxC_CxxC_SSSS"/>
    <property type="match status" value="1"/>
</dbReference>
<dbReference type="SUPFAM" id="SSF57850">
    <property type="entry name" value="RING/U-box"/>
    <property type="match status" value="1"/>
</dbReference>
<evidence type="ECO:0000313" key="3">
    <source>
        <dbReference type="Proteomes" id="UP000184148"/>
    </source>
</evidence>
<dbReference type="SMART" id="SM00834">
    <property type="entry name" value="CxxC_CXXC_SSSS"/>
    <property type="match status" value="1"/>
</dbReference>
<dbReference type="Pfam" id="PF09723">
    <property type="entry name" value="Zn_ribbon_8"/>
    <property type="match status" value="1"/>
</dbReference>
<evidence type="ECO:0000313" key="2">
    <source>
        <dbReference type="EMBL" id="SHF43149.1"/>
    </source>
</evidence>
<feature type="domain" description="Putative regulatory protein FmdB zinc ribbon" evidence="1">
    <location>
        <begin position="1"/>
        <end position="43"/>
    </location>
</feature>
<dbReference type="AlphaFoldDB" id="A0A1M5BKZ7"/>
<dbReference type="OrthoDB" id="9813321at2"/>
<organism evidence="2 3">
    <name type="scientific">Desulforamulus putei DSM 12395</name>
    <dbReference type="NCBI Taxonomy" id="1121429"/>
    <lineage>
        <taxon>Bacteria</taxon>
        <taxon>Bacillati</taxon>
        <taxon>Bacillota</taxon>
        <taxon>Clostridia</taxon>
        <taxon>Eubacteriales</taxon>
        <taxon>Peptococcaceae</taxon>
        <taxon>Desulforamulus</taxon>
    </lineage>
</organism>
<dbReference type="InterPro" id="IPR013429">
    <property type="entry name" value="Regulatory_FmdB_Zinc_ribbon"/>
</dbReference>
<accession>A0A1M5BKZ7</accession>
<gene>
    <name evidence="2" type="ORF">SAMN02745133_02631</name>
</gene>
<dbReference type="Proteomes" id="UP000184148">
    <property type="component" value="Unassembled WGS sequence"/>
</dbReference>
<dbReference type="EMBL" id="FQUY01000023">
    <property type="protein sequence ID" value="SHF43149.1"/>
    <property type="molecule type" value="Genomic_DNA"/>
</dbReference>
<proteinExistence type="predicted"/>
<reference evidence="3" key="1">
    <citation type="submission" date="2016-11" db="EMBL/GenBank/DDBJ databases">
        <authorList>
            <person name="Varghese N."/>
            <person name="Submissions S."/>
        </authorList>
    </citation>
    <scope>NUCLEOTIDE SEQUENCE [LARGE SCALE GENOMIC DNA]</scope>
    <source>
        <strain evidence="3">DSM 12395</strain>
    </source>
</reference>
<dbReference type="STRING" id="1121429.SAMN02745133_02631"/>